<dbReference type="SUPFAM" id="SSF55785">
    <property type="entry name" value="PYP-like sensor domain (PAS domain)"/>
    <property type="match status" value="1"/>
</dbReference>
<dbReference type="PROSITE" id="PS50112">
    <property type="entry name" value="PAS"/>
    <property type="match status" value="1"/>
</dbReference>
<dbReference type="Pfam" id="PF00563">
    <property type="entry name" value="EAL"/>
    <property type="match status" value="1"/>
</dbReference>
<dbReference type="InterPro" id="IPR000160">
    <property type="entry name" value="GGDEF_dom"/>
</dbReference>
<keyword evidence="2" id="KW-1133">Transmembrane helix</keyword>
<dbReference type="Gene3D" id="3.30.70.270">
    <property type="match status" value="1"/>
</dbReference>
<dbReference type="RefSeq" id="WP_008291426.1">
    <property type="nucleotide sequence ID" value="NZ_GG657899.1"/>
</dbReference>
<dbReference type="InterPro" id="IPR001610">
    <property type="entry name" value="PAC"/>
</dbReference>
<dbReference type="InterPro" id="IPR035965">
    <property type="entry name" value="PAS-like_dom_sf"/>
</dbReference>
<feature type="transmembrane region" description="Helical" evidence="2">
    <location>
        <begin position="163"/>
        <end position="183"/>
    </location>
</feature>
<feature type="transmembrane region" description="Helical" evidence="2">
    <location>
        <begin position="136"/>
        <end position="156"/>
    </location>
</feature>
<dbReference type="Proteomes" id="UP000004679">
    <property type="component" value="Unassembled WGS sequence"/>
</dbReference>
<dbReference type="CDD" id="cd01949">
    <property type="entry name" value="GGDEF"/>
    <property type="match status" value="1"/>
</dbReference>
<dbReference type="Gene3D" id="3.30.450.20">
    <property type="entry name" value="PAS domain"/>
    <property type="match status" value="1"/>
</dbReference>
<dbReference type="NCBIfam" id="TIGR00254">
    <property type="entry name" value="GGDEF"/>
    <property type="match status" value="1"/>
</dbReference>
<dbReference type="SUPFAM" id="SSF55073">
    <property type="entry name" value="Nucleotide cyclase"/>
    <property type="match status" value="1"/>
</dbReference>
<dbReference type="InterPro" id="IPR000700">
    <property type="entry name" value="PAS-assoc_C"/>
</dbReference>
<evidence type="ECO:0000256" key="1">
    <source>
        <dbReference type="ARBA" id="ARBA00001946"/>
    </source>
</evidence>
<accession>C0N6D3</accession>
<name>C0N6D3_9GAMM</name>
<dbReference type="InterPro" id="IPR035919">
    <property type="entry name" value="EAL_sf"/>
</dbReference>
<dbReference type="GO" id="GO:0003824">
    <property type="term" value="F:catalytic activity"/>
    <property type="evidence" value="ECO:0007669"/>
    <property type="project" value="UniProtKB-ARBA"/>
</dbReference>
<evidence type="ECO:0000259" key="5">
    <source>
        <dbReference type="PROSITE" id="PS50883"/>
    </source>
</evidence>
<feature type="transmembrane region" description="Helical" evidence="2">
    <location>
        <begin position="112"/>
        <end position="130"/>
    </location>
</feature>
<gene>
    <name evidence="7" type="ORF">MDMS009_1927</name>
</gene>
<feature type="transmembrane region" description="Helical" evidence="2">
    <location>
        <begin position="46"/>
        <end position="66"/>
    </location>
</feature>
<evidence type="ECO:0000259" key="4">
    <source>
        <dbReference type="PROSITE" id="PS50113"/>
    </source>
</evidence>
<keyword evidence="2" id="KW-0472">Membrane</keyword>
<dbReference type="InterPro" id="IPR043128">
    <property type="entry name" value="Rev_trsase/Diguanyl_cyclase"/>
</dbReference>
<feature type="transmembrane region" description="Helical" evidence="2">
    <location>
        <begin position="86"/>
        <end position="105"/>
    </location>
</feature>
<dbReference type="SUPFAM" id="SSF141868">
    <property type="entry name" value="EAL domain-like"/>
    <property type="match status" value="1"/>
</dbReference>
<dbReference type="OrthoDB" id="9813913at2"/>
<dbReference type="PROSITE" id="PS50883">
    <property type="entry name" value="EAL"/>
    <property type="match status" value="1"/>
</dbReference>
<reference evidence="7 8" key="1">
    <citation type="journal article" date="2011" name="J. Bacteriol.">
        <title>Draft genome sequence of the chemolithoheterotrophic, halophilic methylotroph Methylophaga thiooxydans DMS010.</title>
        <authorList>
            <person name="Boden R."/>
            <person name="Ferriera S."/>
            <person name="Johnson J."/>
            <person name="Kelly D.P."/>
            <person name="Murrell J.C."/>
            <person name="Schafer H."/>
        </authorList>
    </citation>
    <scope>NUCLEOTIDE SEQUENCE [LARGE SCALE GENOMIC DNA]</scope>
    <source>
        <strain evidence="7 8">DMS010</strain>
    </source>
</reference>
<comment type="cofactor">
    <cofactor evidence="1">
        <name>Mg(2+)</name>
        <dbReference type="ChEBI" id="CHEBI:18420"/>
    </cofactor>
</comment>
<feature type="domain" description="GGDEF" evidence="6">
    <location>
        <begin position="395"/>
        <end position="528"/>
    </location>
</feature>
<proteinExistence type="predicted"/>
<dbReference type="SMART" id="SM00267">
    <property type="entry name" value="GGDEF"/>
    <property type="match status" value="1"/>
</dbReference>
<evidence type="ECO:0000256" key="2">
    <source>
        <dbReference type="SAM" id="Phobius"/>
    </source>
</evidence>
<dbReference type="SMART" id="SM00052">
    <property type="entry name" value="EAL"/>
    <property type="match status" value="1"/>
</dbReference>
<dbReference type="Gene3D" id="3.20.20.450">
    <property type="entry name" value="EAL domain"/>
    <property type="match status" value="1"/>
</dbReference>
<dbReference type="InterPro" id="IPR000014">
    <property type="entry name" value="PAS"/>
</dbReference>
<dbReference type="AlphaFoldDB" id="C0N6D3"/>
<dbReference type="InterPro" id="IPR052155">
    <property type="entry name" value="Biofilm_reg_signaling"/>
</dbReference>
<organism evidence="7 8">
    <name type="scientific">Methylophaga thiooxydans DMS010</name>
    <dbReference type="NCBI Taxonomy" id="637616"/>
    <lineage>
        <taxon>Bacteria</taxon>
        <taxon>Pseudomonadati</taxon>
        <taxon>Pseudomonadota</taxon>
        <taxon>Gammaproteobacteria</taxon>
        <taxon>Thiotrichales</taxon>
        <taxon>Piscirickettsiaceae</taxon>
        <taxon>Methylophaga</taxon>
    </lineage>
</organism>
<keyword evidence="8" id="KW-1185">Reference proteome</keyword>
<dbReference type="SMART" id="SM00091">
    <property type="entry name" value="PAS"/>
    <property type="match status" value="1"/>
</dbReference>
<protein>
    <recommendedName>
        <fullName evidence="9">PAS fold family</fullName>
    </recommendedName>
</protein>
<dbReference type="Pfam" id="PF13426">
    <property type="entry name" value="PAS_9"/>
    <property type="match status" value="1"/>
</dbReference>
<dbReference type="HOGENOM" id="CLU_000445_70_50_6"/>
<evidence type="ECO:0000259" key="3">
    <source>
        <dbReference type="PROSITE" id="PS50112"/>
    </source>
</evidence>
<evidence type="ECO:0008006" key="9">
    <source>
        <dbReference type="Google" id="ProtNLM"/>
    </source>
</evidence>
<dbReference type="NCBIfam" id="TIGR00229">
    <property type="entry name" value="sensory_box"/>
    <property type="match status" value="1"/>
</dbReference>
<dbReference type="InterPro" id="IPR029787">
    <property type="entry name" value="Nucleotide_cyclase"/>
</dbReference>
<feature type="transmembrane region" description="Helical" evidence="2">
    <location>
        <begin position="20"/>
        <end position="39"/>
    </location>
</feature>
<evidence type="ECO:0000313" key="7">
    <source>
        <dbReference type="EMBL" id="EEF79340.1"/>
    </source>
</evidence>
<dbReference type="InterPro" id="IPR001633">
    <property type="entry name" value="EAL_dom"/>
</dbReference>
<dbReference type="PROSITE" id="PS50887">
    <property type="entry name" value="GGDEF"/>
    <property type="match status" value="1"/>
</dbReference>
<dbReference type="EMBL" id="GG657899">
    <property type="protein sequence ID" value="EEF79340.1"/>
    <property type="molecule type" value="Genomic_DNA"/>
</dbReference>
<dbReference type="PANTHER" id="PTHR44757:SF4">
    <property type="entry name" value="DIGUANYLATE CYCLASE DGCE-RELATED"/>
    <property type="match status" value="1"/>
</dbReference>
<dbReference type="CDD" id="cd01948">
    <property type="entry name" value="EAL"/>
    <property type="match status" value="1"/>
</dbReference>
<dbReference type="FunFam" id="3.30.70.270:FF:000001">
    <property type="entry name" value="Diguanylate cyclase domain protein"/>
    <property type="match status" value="1"/>
</dbReference>
<feature type="domain" description="PAC" evidence="4">
    <location>
        <begin position="311"/>
        <end position="363"/>
    </location>
</feature>
<evidence type="ECO:0000313" key="8">
    <source>
        <dbReference type="Proteomes" id="UP000004679"/>
    </source>
</evidence>
<feature type="domain" description="EAL" evidence="5">
    <location>
        <begin position="539"/>
        <end position="793"/>
    </location>
</feature>
<evidence type="ECO:0000259" key="6">
    <source>
        <dbReference type="PROSITE" id="PS50887"/>
    </source>
</evidence>
<dbReference type="PROSITE" id="PS50113">
    <property type="entry name" value="PAC"/>
    <property type="match status" value="1"/>
</dbReference>
<dbReference type="Pfam" id="PF00990">
    <property type="entry name" value="GGDEF"/>
    <property type="match status" value="1"/>
</dbReference>
<dbReference type="CDD" id="cd00130">
    <property type="entry name" value="PAS"/>
    <property type="match status" value="1"/>
</dbReference>
<dbReference type="SMART" id="SM00086">
    <property type="entry name" value="PAC"/>
    <property type="match status" value="1"/>
</dbReference>
<feature type="domain" description="PAS" evidence="3">
    <location>
        <begin position="238"/>
        <end position="284"/>
    </location>
</feature>
<sequence length="805" mass="91564">MDRHEQVVLKNQALLLYQQTPYANIAIIFTVIALYWLFIDHVSADVLKIWSISICLIAVCRLGLWYSHLKNKHLAPAITWITRHVWLTLLMGFAWAGVSTFYFLIDDVQINTLFYVLVCGVTTAGVPVLSVWFPAYIAYTLPQVLALLGVTFYQGYHDPSTQALSYFLFIALLIYYSMLLSLARRSYKNVVNELNLRHKNSLLVNELNREVNQREELVQNRTQELLTVNAQLKASQAHMLTLSSAVEASPNGILITDAEGIIQYVNPRCEHITGYMAADVIGKTPEVYRSDHHNNEMIEEMWASIRSGKEWNGEIQNRRKSGELYWIKEYVAPIRNDEGTITHFVAIQEDITEARVLANKLSYQATHDNLTGLINRTEFERRLIELVQDARQHDSVHALCFIDLDQFKVINDTCGHIAGDELLRQLGQRLIGQVRKSDTLARLGGDEFAILMRHCDPGQSEKVATEVREVIELFQFVWDSRVFTIGASIGVSSIHRHTTDMTEVLKQADTACYAAKNAGRNRVYIYQDDDKHLVEQQGEFHWVNEIKLALTENRFELFVQPITSAKSGKAEIYEVLLRLRNKQGDLSPPSAFLPSAERYNLSDKVDRWVLEKTFDWLEKHINQVPDLRKIAINLSGASLGNDEMLKLISDLFEKARFSASKIKFEITETAAISNLREATRFISELSKLGCEFSLDDFGSGLSSFGYLKHLPVKSIKIDGMFVKDMAHDPLDFEMVKSINDIGHVMGLKTIAEFVENEDVWQKLQSIGIDYGQGYHLGRPVPIDSILKPTQNSSLENSIKAEIRAT</sequence>
<keyword evidence="2" id="KW-0812">Transmembrane</keyword>
<dbReference type="PANTHER" id="PTHR44757">
    <property type="entry name" value="DIGUANYLATE CYCLASE DGCP"/>
    <property type="match status" value="1"/>
</dbReference>